<dbReference type="GO" id="GO:0003677">
    <property type="term" value="F:DNA binding"/>
    <property type="evidence" value="ECO:0007669"/>
    <property type="project" value="UniProtKB-KW"/>
</dbReference>
<dbReference type="Pfam" id="PF00196">
    <property type="entry name" value="GerE"/>
    <property type="match status" value="1"/>
</dbReference>
<evidence type="ECO:0000256" key="1">
    <source>
        <dbReference type="ARBA" id="ARBA00023015"/>
    </source>
</evidence>
<dbReference type="SMART" id="SM00421">
    <property type="entry name" value="HTH_LUXR"/>
    <property type="match status" value="1"/>
</dbReference>
<dbReference type="GO" id="GO:0006355">
    <property type="term" value="P:regulation of DNA-templated transcription"/>
    <property type="evidence" value="ECO:0007669"/>
    <property type="project" value="InterPro"/>
</dbReference>
<dbReference type="EMBL" id="AEJF01000249">
    <property type="protein sequence ID" value="KLU20586.1"/>
    <property type="molecule type" value="Genomic_DNA"/>
</dbReference>
<keyword evidence="1" id="KW-0805">Transcription regulation</keyword>
<dbReference type="PRINTS" id="PR00038">
    <property type="entry name" value="HTHLUXR"/>
</dbReference>
<gene>
    <name evidence="5" type="ORF">EOS_40735</name>
</gene>
<dbReference type="AlphaFoldDB" id="A0A0J1CJH9"/>
<dbReference type="PANTHER" id="PTHR44688:SF16">
    <property type="entry name" value="DNA-BINDING TRANSCRIPTIONAL ACTIVATOR DEVR_DOSR"/>
    <property type="match status" value="1"/>
</dbReference>
<dbReference type="InterPro" id="IPR005143">
    <property type="entry name" value="TF_LuxR_autoind-bd_dom"/>
</dbReference>
<dbReference type="PATRIC" id="fig|908627.4.peg.9146"/>
<evidence type="ECO:0000256" key="3">
    <source>
        <dbReference type="ARBA" id="ARBA00023163"/>
    </source>
</evidence>
<reference evidence="5 6" key="1">
    <citation type="journal article" date="2015" name="Genome Announc.">
        <title>Draft Genome Sequence of Burkholderia sp. Strain PML1(12), an Ectomycorrhizosphere-Inhabiting Bacterium with Effective Mineral-Weathering Ability.</title>
        <authorList>
            <person name="Uroz S."/>
            <person name="Oger P."/>
        </authorList>
    </citation>
    <scope>NUCLEOTIDE SEQUENCE [LARGE SCALE GENOMIC DNA]</scope>
    <source>
        <strain evidence="6">PML1(12)</strain>
    </source>
</reference>
<dbReference type="PANTHER" id="PTHR44688">
    <property type="entry name" value="DNA-BINDING TRANSCRIPTIONAL ACTIVATOR DEVR_DOSR"/>
    <property type="match status" value="1"/>
</dbReference>
<proteinExistence type="predicted"/>
<dbReference type="Gene3D" id="3.30.450.80">
    <property type="entry name" value="Transcription factor LuxR-like, autoinducer-binding domain"/>
    <property type="match status" value="1"/>
</dbReference>
<keyword evidence="3" id="KW-0804">Transcription</keyword>
<organism evidence="5 6">
    <name type="scientific">Caballeronia mineralivorans PML1(12)</name>
    <dbReference type="NCBI Taxonomy" id="908627"/>
    <lineage>
        <taxon>Bacteria</taxon>
        <taxon>Pseudomonadati</taxon>
        <taxon>Pseudomonadota</taxon>
        <taxon>Betaproteobacteria</taxon>
        <taxon>Burkholderiales</taxon>
        <taxon>Burkholderiaceae</taxon>
        <taxon>Caballeronia</taxon>
    </lineage>
</organism>
<keyword evidence="6" id="KW-1185">Reference proteome</keyword>
<dbReference type="Gene3D" id="1.10.10.10">
    <property type="entry name" value="Winged helix-like DNA-binding domain superfamily/Winged helix DNA-binding domain"/>
    <property type="match status" value="1"/>
</dbReference>
<dbReference type="InterPro" id="IPR016032">
    <property type="entry name" value="Sig_transdc_resp-reg_C-effctor"/>
</dbReference>
<comment type="caution">
    <text evidence="5">The sequence shown here is derived from an EMBL/GenBank/DDBJ whole genome shotgun (WGS) entry which is preliminary data.</text>
</comment>
<dbReference type="Proteomes" id="UP000035963">
    <property type="component" value="Unassembled WGS sequence"/>
</dbReference>
<dbReference type="InterPro" id="IPR036388">
    <property type="entry name" value="WH-like_DNA-bd_sf"/>
</dbReference>
<feature type="domain" description="HTH luxR-type" evidence="4">
    <location>
        <begin position="174"/>
        <end position="239"/>
    </location>
</feature>
<evidence type="ECO:0000259" key="4">
    <source>
        <dbReference type="PROSITE" id="PS50043"/>
    </source>
</evidence>
<dbReference type="SUPFAM" id="SSF75516">
    <property type="entry name" value="Pheromone-binding domain of LuxR-like quorum-sensing transcription factors"/>
    <property type="match status" value="1"/>
</dbReference>
<protein>
    <recommendedName>
        <fullName evidence="4">HTH luxR-type domain-containing protein</fullName>
    </recommendedName>
</protein>
<accession>A0A0J1CJH9</accession>
<dbReference type="Pfam" id="PF03472">
    <property type="entry name" value="Autoind_bind"/>
    <property type="match status" value="1"/>
</dbReference>
<evidence type="ECO:0000256" key="2">
    <source>
        <dbReference type="ARBA" id="ARBA00023125"/>
    </source>
</evidence>
<dbReference type="PROSITE" id="PS50043">
    <property type="entry name" value="HTH_LUXR_2"/>
    <property type="match status" value="1"/>
</dbReference>
<evidence type="ECO:0000313" key="6">
    <source>
        <dbReference type="Proteomes" id="UP000035963"/>
    </source>
</evidence>
<name>A0A0J1CJH9_9BURK</name>
<evidence type="ECO:0000313" key="5">
    <source>
        <dbReference type="EMBL" id="KLU20586.1"/>
    </source>
</evidence>
<keyword evidence="2" id="KW-0238">DNA-binding</keyword>
<dbReference type="CDD" id="cd06170">
    <property type="entry name" value="LuxR_C_like"/>
    <property type="match status" value="1"/>
</dbReference>
<dbReference type="InterPro" id="IPR036693">
    <property type="entry name" value="TF_LuxR_autoind-bd_dom_sf"/>
</dbReference>
<dbReference type="InterPro" id="IPR000792">
    <property type="entry name" value="Tscrpt_reg_LuxR_C"/>
</dbReference>
<sequence length="243" mass="26867">MEGARSPLRALTAPLAGANDLPSLITSFGRVARCLGFSHYVISRLSRAQCASCSEAALEMICAHYPDQWVQHYQKNGYALVDPVHRTAFTQTAPYRWRDIANLNRLEQRVLDEALEAGLANGISIPIHEPTGRVLLVNLSGQASVVNAEATRRLAHLISTQFHYEFERLRKHQSAADSQRLTPRQCECLTWVARGKSSWTIGQLLGISQHTVDYHIDTAMEALNVNSRTSAAVKAAVLGLIRP</sequence>
<dbReference type="SUPFAM" id="SSF46894">
    <property type="entry name" value="C-terminal effector domain of the bipartite response regulators"/>
    <property type="match status" value="1"/>
</dbReference>